<keyword evidence="2" id="KW-0378">Hydrolase</keyword>
<proteinExistence type="predicted"/>
<dbReference type="EMBL" id="CP062796">
    <property type="protein sequence ID" value="QUL97594.1"/>
    <property type="molecule type" value="Genomic_DNA"/>
</dbReference>
<dbReference type="Pfam" id="PF14343">
    <property type="entry name" value="PrcB_C"/>
    <property type="match status" value="1"/>
</dbReference>
<name>A0AAT9L8Z1_9FIRM</name>
<gene>
    <name evidence="2" type="ORF">IMF26_05535</name>
</gene>
<reference evidence="2" key="2">
    <citation type="journal article" date="2023" name="Biology">
        <title>Prokaryotic Life Associated with Coal-Fire Gas Vents Revealed by Metagenomics.</title>
        <authorList>
            <person name="Kadnikov V.V."/>
            <person name="Mardanov A.V."/>
            <person name="Beletsky A.V."/>
            <person name="Karnachuk O.V."/>
            <person name="Ravin N.V."/>
        </authorList>
    </citation>
    <scope>NUCLEOTIDE SEQUENCE</scope>
    <source>
        <strain evidence="2">Bu02</strain>
    </source>
</reference>
<dbReference type="InterPro" id="IPR025748">
    <property type="entry name" value="PrcB_C_dom"/>
</dbReference>
<reference evidence="2" key="1">
    <citation type="submission" date="2020-10" db="EMBL/GenBank/DDBJ databases">
        <authorList>
            <person name="Kadnikov V."/>
            <person name="Beletsky A.V."/>
            <person name="Mardanov A.V."/>
            <person name="Karnachuk O.V."/>
            <person name="Ravin N.V."/>
        </authorList>
    </citation>
    <scope>NUCLEOTIDE SEQUENCE</scope>
    <source>
        <strain evidence="2">Bu02</strain>
    </source>
</reference>
<sequence>MLSGPKDAETEKGGVVRFIPLNPGLGAWSDKTLEKGFFVFGDKESFSQAYGTREASALGEVDFNRYYLVSVHQGLCPTGGYRVNVKEVKVFPRRVEVIVEFKEPRPDQLVTMMMTTPSAFFLVPREKGSKVSPVFYFYSTDRKLLARRKPMFGKCPRG</sequence>
<dbReference type="GO" id="GO:0008233">
    <property type="term" value="F:peptidase activity"/>
    <property type="evidence" value="ECO:0007669"/>
    <property type="project" value="UniProtKB-KW"/>
</dbReference>
<dbReference type="KEGG" id="fcz:IMF26_05535"/>
<accession>A0AAT9L8Z1</accession>
<protein>
    <submittedName>
        <fullName evidence="2">Protease complex subunit PrcB family protein</fullName>
    </submittedName>
</protein>
<evidence type="ECO:0000313" key="2">
    <source>
        <dbReference type="EMBL" id="QUL97594.1"/>
    </source>
</evidence>
<organism evidence="2">
    <name type="scientific">Candidatus Fermentithermobacillus carboniphilus</name>
    <dbReference type="NCBI Taxonomy" id="3085328"/>
    <lineage>
        <taxon>Bacteria</taxon>
        <taxon>Bacillati</taxon>
        <taxon>Bacillota</taxon>
        <taxon>Candidatus Fermentithermobacillia</taxon>
        <taxon>Candidatus Fermentithermobacillales</taxon>
        <taxon>Candidatus Fermentithermobacillaceae</taxon>
        <taxon>Candidatus Fermentithermobacillus</taxon>
    </lineage>
</organism>
<dbReference type="AlphaFoldDB" id="A0AAT9L8Z1"/>
<dbReference type="GO" id="GO:0006508">
    <property type="term" value="P:proteolysis"/>
    <property type="evidence" value="ECO:0007669"/>
    <property type="project" value="UniProtKB-KW"/>
</dbReference>
<feature type="domain" description="PrcB C-terminal" evidence="1">
    <location>
        <begin position="71"/>
        <end position="119"/>
    </location>
</feature>
<keyword evidence="2" id="KW-0645">Protease</keyword>
<evidence type="ECO:0000259" key="1">
    <source>
        <dbReference type="Pfam" id="PF14343"/>
    </source>
</evidence>